<feature type="coiled-coil region" evidence="1">
    <location>
        <begin position="40"/>
        <end position="123"/>
    </location>
</feature>
<sequence>MDDVTALEGRIAQALDRIRAGVEGLGPAAPAAEVEATTDTSELEAEVTALRARLEEEQAANAQLEERVVKLKDRQDQTIARLESQVSSGRARLAALDEEMQKLRQVNAELVESSEALREAAARDVAEPHLVNKAMLAELDALRALRGADAAEVEAVLAELRPLKGEEA</sequence>
<reference evidence="2 3" key="1">
    <citation type="submission" date="2019-09" db="EMBL/GenBank/DDBJ databases">
        <authorList>
            <person name="Park J.-S."/>
            <person name="Choi H.-J."/>
        </authorList>
    </citation>
    <scope>NUCLEOTIDE SEQUENCE [LARGE SCALE GENOMIC DNA]</scope>
    <source>
        <strain evidence="2 3">176SS1-4</strain>
    </source>
</reference>
<keyword evidence="3" id="KW-1185">Reference proteome</keyword>
<proteinExistence type="predicted"/>
<evidence type="ECO:0000313" key="2">
    <source>
        <dbReference type="EMBL" id="KAA9008998.1"/>
    </source>
</evidence>
<comment type="caution">
    <text evidence="2">The sequence shown here is derived from an EMBL/GenBank/DDBJ whole genome shotgun (WGS) entry which is preliminary data.</text>
</comment>
<dbReference type="EMBL" id="VYQE01000002">
    <property type="protein sequence ID" value="KAA9008998.1"/>
    <property type="molecule type" value="Genomic_DNA"/>
</dbReference>
<dbReference type="Proteomes" id="UP000326554">
    <property type="component" value="Unassembled WGS sequence"/>
</dbReference>
<organism evidence="2 3">
    <name type="scientific">Histidinibacterium aquaticum</name>
    <dbReference type="NCBI Taxonomy" id="2613962"/>
    <lineage>
        <taxon>Bacteria</taxon>
        <taxon>Pseudomonadati</taxon>
        <taxon>Pseudomonadota</taxon>
        <taxon>Alphaproteobacteria</taxon>
        <taxon>Rhodobacterales</taxon>
        <taxon>Paracoccaceae</taxon>
        <taxon>Histidinibacterium</taxon>
    </lineage>
</organism>
<dbReference type="AlphaFoldDB" id="A0A5J5GN52"/>
<accession>A0A5J5GN52</accession>
<evidence type="ECO:0000313" key="3">
    <source>
        <dbReference type="Proteomes" id="UP000326554"/>
    </source>
</evidence>
<evidence type="ECO:0008006" key="4">
    <source>
        <dbReference type="Google" id="ProtNLM"/>
    </source>
</evidence>
<evidence type="ECO:0000256" key="1">
    <source>
        <dbReference type="SAM" id="Coils"/>
    </source>
</evidence>
<gene>
    <name evidence="2" type="ORF">F3S47_07000</name>
</gene>
<dbReference type="RefSeq" id="WP_150444531.1">
    <property type="nucleotide sequence ID" value="NZ_VYQE01000002.1"/>
</dbReference>
<keyword evidence="1" id="KW-0175">Coiled coil</keyword>
<protein>
    <recommendedName>
        <fullName evidence="4">Colicin transporter</fullName>
    </recommendedName>
</protein>
<name>A0A5J5GN52_9RHOB</name>